<reference evidence="2" key="1">
    <citation type="journal article" date="2007" name="Nature">
        <title>The grapevine genome sequence suggests ancestral hexaploidization in major angiosperm phyla.</title>
        <authorList>
            <consortium name="The French-Italian Public Consortium for Grapevine Genome Characterization."/>
            <person name="Jaillon O."/>
            <person name="Aury J.-M."/>
            <person name="Noel B."/>
            <person name="Policriti A."/>
            <person name="Clepet C."/>
            <person name="Casagrande A."/>
            <person name="Choisne N."/>
            <person name="Aubourg S."/>
            <person name="Vitulo N."/>
            <person name="Jubin C."/>
            <person name="Vezzi A."/>
            <person name="Legeai F."/>
            <person name="Hugueney P."/>
            <person name="Dasilva C."/>
            <person name="Horner D."/>
            <person name="Mica E."/>
            <person name="Jublot D."/>
            <person name="Poulain J."/>
            <person name="Bruyere C."/>
            <person name="Billault A."/>
            <person name="Segurens B."/>
            <person name="Gouyvenoux M."/>
            <person name="Ugarte E."/>
            <person name="Cattonaro F."/>
            <person name="Anthouard V."/>
            <person name="Vico V."/>
            <person name="Del Fabbro C."/>
            <person name="Alaux M."/>
            <person name="Di Gaspero G."/>
            <person name="Dumas V."/>
            <person name="Felice N."/>
            <person name="Paillard S."/>
            <person name="Juman I."/>
            <person name="Moroldo M."/>
            <person name="Scalabrin S."/>
            <person name="Canaguier A."/>
            <person name="Le Clainche I."/>
            <person name="Malacrida G."/>
            <person name="Durand E."/>
            <person name="Pesole G."/>
            <person name="Laucou V."/>
            <person name="Chatelet P."/>
            <person name="Merdinoglu D."/>
            <person name="Delledonne M."/>
            <person name="Pezzotti M."/>
            <person name="Lecharny A."/>
            <person name="Scarpelli C."/>
            <person name="Artiguenave F."/>
            <person name="Pe M.E."/>
            <person name="Valle G."/>
            <person name="Morgante M."/>
            <person name="Caboche M."/>
            <person name="Adam-Blondon A.-F."/>
            <person name="Weissenbach J."/>
            <person name="Quetier F."/>
            <person name="Wincker P."/>
        </authorList>
    </citation>
    <scope>NUCLEOTIDE SEQUENCE [LARGE SCALE GENOMIC DNA]</scope>
    <source>
        <strain evidence="2">cv. Pinot noir / PN40024</strain>
    </source>
</reference>
<dbReference type="Proteomes" id="UP000009183">
    <property type="component" value="Chromosome 9"/>
</dbReference>
<dbReference type="HOGENOM" id="CLU_2643099_0_0_1"/>
<sequence>MFLGTVGVETLRFGAKTSHVRSFNLEHLLTLSHERLWKLLWELTFELREICRPECFQGLHFWKLLTRSQNQNHLFFW</sequence>
<dbReference type="AlphaFoldDB" id="D7U0X8"/>
<gene>
    <name evidence="1" type="ordered locus">VIT_09s0002g06180</name>
</gene>
<evidence type="ECO:0000313" key="1">
    <source>
        <dbReference type="EMBL" id="CBI36274.3"/>
    </source>
</evidence>
<protein>
    <submittedName>
        <fullName evidence="1">Uncharacterized protein</fullName>
    </submittedName>
</protein>
<keyword evidence="2" id="KW-1185">Reference proteome</keyword>
<dbReference type="STRING" id="29760.D7U0X8"/>
<dbReference type="InParanoid" id="D7U0X8"/>
<evidence type="ECO:0000313" key="2">
    <source>
        <dbReference type="Proteomes" id="UP000009183"/>
    </source>
</evidence>
<dbReference type="PaxDb" id="29760-VIT_09s0002g06180.t01"/>
<organism evidence="1 2">
    <name type="scientific">Vitis vinifera</name>
    <name type="common">Grape</name>
    <dbReference type="NCBI Taxonomy" id="29760"/>
    <lineage>
        <taxon>Eukaryota</taxon>
        <taxon>Viridiplantae</taxon>
        <taxon>Streptophyta</taxon>
        <taxon>Embryophyta</taxon>
        <taxon>Tracheophyta</taxon>
        <taxon>Spermatophyta</taxon>
        <taxon>Magnoliopsida</taxon>
        <taxon>eudicotyledons</taxon>
        <taxon>Gunneridae</taxon>
        <taxon>Pentapetalae</taxon>
        <taxon>rosids</taxon>
        <taxon>Vitales</taxon>
        <taxon>Vitaceae</taxon>
        <taxon>Viteae</taxon>
        <taxon>Vitis</taxon>
    </lineage>
</organism>
<proteinExistence type="predicted"/>
<accession>D7U0X8</accession>
<name>D7U0X8_VITVI</name>
<dbReference type="EMBL" id="FN596494">
    <property type="protein sequence ID" value="CBI36274.3"/>
    <property type="molecule type" value="Genomic_DNA"/>
</dbReference>